<evidence type="ECO:0000313" key="2">
    <source>
        <dbReference type="Proteomes" id="UP000305401"/>
    </source>
</evidence>
<dbReference type="EMBL" id="SSTG01000075">
    <property type="protein sequence ID" value="THG50001.1"/>
    <property type="molecule type" value="Genomic_DNA"/>
</dbReference>
<evidence type="ECO:0000313" key="1">
    <source>
        <dbReference type="EMBL" id="THG50001.1"/>
    </source>
</evidence>
<comment type="caution">
    <text evidence="1">The sequence shown here is derived from an EMBL/GenBank/DDBJ whole genome shotgun (WGS) entry which is preliminary data.</text>
</comment>
<keyword evidence="2" id="KW-1185">Reference proteome</keyword>
<protein>
    <submittedName>
        <fullName evidence="1">Uncharacterized protein</fullName>
    </submittedName>
</protein>
<reference evidence="1" key="1">
    <citation type="submission" date="2019-04" db="EMBL/GenBank/DDBJ databases">
        <title>Microbes associate with the intestines of laboratory mice.</title>
        <authorList>
            <person name="Navarre W."/>
            <person name="Wong E."/>
            <person name="Huang K.C."/>
            <person name="Tropini C."/>
            <person name="Ng K."/>
            <person name="Yu B."/>
        </authorList>
    </citation>
    <scope>NUCLEOTIDE SEQUENCE</scope>
    <source>
        <strain evidence="1">NM86_A22</strain>
    </source>
</reference>
<proteinExistence type="predicted"/>
<organism evidence="1 2">
    <name type="scientific">Muribaculum caecicola</name>
    <dbReference type="NCBI Taxonomy" id="3038144"/>
    <lineage>
        <taxon>Bacteria</taxon>
        <taxon>Pseudomonadati</taxon>
        <taxon>Bacteroidota</taxon>
        <taxon>Bacteroidia</taxon>
        <taxon>Bacteroidales</taxon>
        <taxon>Muribaculaceae</taxon>
        <taxon>Muribaculum</taxon>
    </lineage>
</organism>
<sequence>MDLSSRLRQFMEYMNIPVTKFADSCLIPRPSMTQLLKGRNKKVSDEVITKIHQAYPQLSVMWLLFGEGDMMIGANIETSEAQKGRFYGDLLDNSVDNKIDESLFSDFEPDLKNKQTRETDIPEVEFATSTSNKEQGYYSPMARMHDSLPGGAASKNSEKRHVVNIMVFYSDMSFESFVPQKKV</sequence>
<accession>A0AC61S5T1</accession>
<gene>
    <name evidence="1" type="ORF">E5990_06795</name>
</gene>
<name>A0AC61S5T1_9BACT</name>
<dbReference type="Proteomes" id="UP000305401">
    <property type="component" value="Unassembled WGS sequence"/>
</dbReference>